<evidence type="ECO:0000256" key="2">
    <source>
        <dbReference type="ARBA" id="ARBA00023043"/>
    </source>
</evidence>
<dbReference type="Gene3D" id="1.25.40.20">
    <property type="entry name" value="Ankyrin repeat-containing domain"/>
    <property type="match status" value="1"/>
</dbReference>
<feature type="repeat" description="ANK" evidence="3">
    <location>
        <begin position="83"/>
        <end position="115"/>
    </location>
</feature>
<dbReference type="Pfam" id="PF12796">
    <property type="entry name" value="Ank_2"/>
    <property type="match status" value="1"/>
</dbReference>
<dbReference type="SUPFAM" id="SSF48403">
    <property type="entry name" value="Ankyrin repeat"/>
    <property type="match status" value="1"/>
</dbReference>
<protein>
    <recommendedName>
        <fullName evidence="6">Ankyrin repeat protein</fullName>
    </recommendedName>
</protein>
<dbReference type="Proteomes" id="UP001470230">
    <property type="component" value="Unassembled WGS sequence"/>
</dbReference>
<reference evidence="4 5" key="1">
    <citation type="submission" date="2024-04" db="EMBL/GenBank/DDBJ databases">
        <title>Tritrichomonas musculus Genome.</title>
        <authorList>
            <person name="Alves-Ferreira E."/>
            <person name="Grigg M."/>
            <person name="Lorenzi H."/>
            <person name="Galac M."/>
        </authorList>
    </citation>
    <scope>NUCLEOTIDE SEQUENCE [LARGE SCALE GENOMIC DNA]</scope>
    <source>
        <strain evidence="4 5">EAF2021</strain>
    </source>
</reference>
<gene>
    <name evidence="4" type="ORF">M9Y10_004981</name>
</gene>
<keyword evidence="5" id="KW-1185">Reference proteome</keyword>
<feature type="repeat" description="ANK" evidence="3">
    <location>
        <begin position="149"/>
        <end position="181"/>
    </location>
</feature>
<organism evidence="4 5">
    <name type="scientific">Tritrichomonas musculus</name>
    <dbReference type="NCBI Taxonomy" id="1915356"/>
    <lineage>
        <taxon>Eukaryota</taxon>
        <taxon>Metamonada</taxon>
        <taxon>Parabasalia</taxon>
        <taxon>Tritrichomonadida</taxon>
        <taxon>Tritrichomonadidae</taxon>
        <taxon>Tritrichomonas</taxon>
    </lineage>
</organism>
<evidence type="ECO:0008006" key="6">
    <source>
        <dbReference type="Google" id="ProtNLM"/>
    </source>
</evidence>
<evidence type="ECO:0000256" key="1">
    <source>
        <dbReference type="ARBA" id="ARBA00022737"/>
    </source>
</evidence>
<feature type="repeat" description="ANK" evidence="3">
    <location>
        <begin position="116"/>
        <end position="143"/>
    </location>
</feature>
<dbReference type="Pfam" id="PF00023">
    <property type="entry name" value="Ank"/>
    <property type="match status" value="1"/>
</dbReference>
<evidence type="ECO:0000256" key="3">
    <source>
        <dbReference type="PROSITE-ProRule" id="PRU00023"/>
    </source>
</evidence>
<evidence type="ECO:0000313" key="5">
    <source>
        <dbReference type="Proteomes" id="UP001470230"/>
    </source>
</evidence>
<dbReference type="InterPro" id="IPR036770">
    <property type="entry name" value="Ankyrin_rpt-contain_sf"/>
</dbReference>
<sequence>MSEADKNQINYCPPDFYYNPIFLATSSKSSTILQILFENGATIPHYPPSYANPTPLSVAIRNRDKDCLHELLYRSNIHQPGDKDFTPLMRAIMINYFDAVKFLVEEGADINYQTPNGKSALFIACFVKSEQIVKYLLENGASVVQVGYLGKYPIHFAASSDNVNIVMMMIGAGADPIAKDMYDSPATFSALCSKTNKYEIMKILFDYGVNPNDVNSRTKSTILNSLLLEKPNEVNLKVIKLILERGGNLNYVTQTGKTLYEVAKLSCPQEILNVIDTFLKEHPNVKVKK</sequence>
<accession>A0ABR2JL88</accession>
<keyword evidence="1" id="KW-0677">Repeat</keyword>
<dbReference type="InterPro" id="IPR002110">
    <property type="entry name" value="Ankyrin_rpt"/>
</dbReference>
<dbReference type="PANTHER" id="PTHR24161">
    <property type="entry name" value="ANK_REP_REGION DOMAIN-CONTAINING PROTEIN-RELATED"/>
    <property type="match status" value="1"/>
</dbReference>
<dbReference type="PROSITE" id="PS50297">
    <property type="entry name" value="ANK_REP_REGION"/>
    <property type="match status" value="3"/>
</dbReference>
<evidence type="ECO:0000313" key="4">
    <source>
        <dbReference type="EMBL" id="KAK8878216.1"/>
    </source>
</evidence>
<proteinExistence type="predicted"/>
<comment type="caution">
    <text evidence="4">The sequence shown here is derived from an EMBL/GenBank/DDBJ whole genome shotgun (WGS) entry which is preliminary data.</text>
</comment>
<keyword evidence="2 3" id="KW-0040">ANK repeat</keyword>
<dbReference type="SMART" id="SM00248">
    <property type="entry name" value="ANK"/>
    <property type="match status" value="7"/>
</dbReference>
<dbReference type="EMBL" id="JAPFFF010000011">
    <property type="protein sequence ID" value="KAK8878216.1"/>
    <property type="molecule type" value="Genomic_DNA"/>
</dbReference>
<dbReference type="PANTHER" id="PTHR24161:SF124">
    <property type="entry name" value="TRANSIENT RECEPTOR POTENTIAL CHANNEL PYREXIA"/>
    <property type="match status" value="1"/>
</dbReference>
<name>A0ABR2JL88_9EUKA</name>
<dbReference type="PROSITE" id="PS50088">
    <property type="entry name" value="ANK_REPEAT"/>
    <property type="match status" value="3"/>
</dbReference>